<protein>
    <submittedName>
        <fullName evidence="1">Uncharacterized protein</fullName>
    </submittedName>
</protein>
<accession>A0A6C0CV04</accession>
<reference evidence="1" key="1">
    <citation type="journal article" date="2020" name="Nature">
        <title>Giant virus diversity and host interactions through global metagenomics.</title>
        <authorList>
            <person name="Schulz F."/>
            <person name="Roux S."/>
            <person name="Paez-Espino D."/>
            <person name="Jungbluth S."/>
            <person name="Walsh D.A."/>
            <person name="Denef V.J."/>
            <person name="McMahon K.D."/>
            <person name="Konstantinidis K.T."/>
            <person name="Eloe-Fadrosh E.A."/>
            <person name="Kyrpides N.C."/>
            <person name="Woyke T."/>
        </authorList>
    </citation>
    <scope>NUCLEOTIDE SEQUENCE</scope>
    <source>
        <strain evidence="1">GVMAG-M-3300021963-12</strain>
    </source>
</reference>
<sequence length="120" mass="13706">MSHLPPTTLLKSRENLQGISKNKSPTGQYSGLLKYQVMDRILLTLWPNIKACIEFGTKTRHIIDLNNRDSAFHGFLITEDFVSELIEVLKAEYPGVDFAYKETAGYDGKILERIIVMDWS</sequence>
<dbReference type="EMBL" id="MN739481">
    <property type="protein sequence ID" value="QHT07335.1"/>
    <property type="molecule type" value="Genomic_DNA"/>
</dbReference>
<dbReference type="AlphaFoldDB" id="A0A6C0CV04"/>
<proteinExistence type="predicted"/>
<name>A0A6C0CV04_9ZZZZ</name>
<evidence type="ECO:0000313" key="1">
    <source>
        <dbReference type="EMBL" id="QHT07335.1"/>
    </source>
</evidence>
<organism evidence="1">
    <name type="scientific">viral metagenome</name>
    <dbReference type="NCBI Taxonomy" id="1070528"/>
    <lineage>
        <taxon>unclassified sequences</taxon>
        <taxon>metagenomes</taxon>
        <taxon>organismal metagenomes</taxon>
    </lineage>
</organism>